<dbReference type="EMBL" id="SMKU01000002">
    <property type="protein sequence ID" value="TDD97639.1"/>
    <property type="molecule type" value="Genomic_DNA"/>
</dbReference>
<proteinExistence type="predicted"/>
<dbReference type="PANTHER" id="PTHR45947">
    <property type="entry name" value="SULFOQUINOVOSYL TRANSFERASE SQD2"/>
    <property type="match status" value="1"/>
</dbReference>
<dbReference type="AlphaFoldDB" id="A0A4R5CF55"/>
<organism evidence="1 2">
    <name type="scientific">Actinomadura rubrisoli</name>
    <dbReference type="NCBI Taxonomy" id="2530368"/>
    <lineage>
        <taxon>Bacteria</taxon>
        <taxon>Bacillati</taxon>
        <taxon>Actinomycetota</taxon>
        <taxon>Actinomycetes</taxon>
        <taxon>Streptosporangiales</taxon>
        <taxon>Thermomonosporaceae</taxon>
        <taxon>Actinomadura</taxon>
    </lineage>
</organism>
<dbReference type="InterPro" id="IPR050194">
    <property type="entry name" value="Glycosyltransferase_grp1"/>
</dbReference>
<gene>
    <name evidence="1" type="ORF">E1298_00990</name>
</gene>
<comment type="caution">
    <text evidence="1">The sequence shown here is derived from an EMBL/GenBank/DDBJ whole genome shotgun (WGS) entry which is preliminary data.</text>
</comment>
<name>A0A4R5CF55_9ACTN</name>
<sequence length="331" mass="36496">MRVMAMIPDYPPRGVGSWVMTHNLLRALVERGHQADVVLSAADGDPYELDGVRVWPLVDKSDPFRFIDDAHVIVAHVESASRALMLGEIRGVPVAQIAHNANAFTEAALRKRPASLTVFNSVQVSEKLAGLCCRSIIVRPPVRAEDYETVPGGAVTLINLSEDKGAETFYQLAERLPKTAFLGVRGGYGVQVLPRGPEDLPNVEILGHVRPDQMRDRVYARTRVLLMPSAHESWGRTGVEAMTSGIPVLAHPAPGLRESLGAAGTFVDRDDLDGWERSLRLLLDGRRWRAASRRAKARAVELDPTADLDRWCTEIEALGRRRLRVRSRVAG</sequence>
<reference evidence="1 2" key="1">
    <citation type="submission" date="2019-03" db="EMBL/GenBank/DDBJ databases">
        <title>Draft genome sequences of novel Actinobacteria.</title>
        <authorList>
            <person name="Sahin N."/>
            <person name="Ay H."/>
            <person name="Saygin H."/>
        </authorList>
    </citation>
    <scope>NUCLEOTIDE SEQUENCE [LARGE SCALE GENOMIC DNA]</scope>
    <source>
        <strain evidence="1 2">H3C3</strain>
    </source>
</reference>
<dbReference type="OrthoDB" id="3514870at2"/>
<keyword evidence="1" id="KW-0808">Transferase</keyword>
<dbReference type="CDD" id="cd03801">
    <property type="entry name" value="GT4_PimA-like"/>
    <property type="match status" value="1"/>
</dbReference>
<dbReference type="SUPFAM" id="SSF53756">
    <property type="entry name" value="UDP-Glycosyltransferase/glycogen phosphorylase"/>
    <property type="match status" value="1"/>
</dbReference>
<dbReference type="PANTHER" id="PTHR45947:SF3">
    <property type="entry name" value="SULFOQUINOVOSYL TRANSFERASE SQD2"/>
    <property type="match status" value="1"/>
</dbReference>
<dbReference type="Gene3D" id="3.40.50.2000">
    <property type="entry name" value="Glycogen Phosphorylase B"/>
    <property type="match status" value="2"/>
</dbReference>
<keyword evidence="2" id="KW-1185">Reference proteome</keyword>
<protein>
    <submittedName>
        <fullName evidence="1">Glycosyltransferase</fullName>
    </submittedName>
</protein>
<evidence type="ECO:0000313" key="1">
    <source>
        <dbReference type="EMBL" id="TDD97639.1"/>
    </source>
</evidence>
<dbReference type="GO" id="GO:0016757">
    <property type="term" value="F:glycosyltransferase activity"/>
    <property type="evidence" value="ECO:0007669"/>
    <property type="project" value="TreeGrafter"/>
</dbReference>
<dbReference type="Proteomes" id="UP000294513">
    <property type="component" value="Unassembled WGS sequence"/>
</dbReference>
<dbReference type="RefSeq" id="WP_131888801.1">
    <property type="nucleotide sequence ID" value="NZ_SMKU01000002.1"/>
</dbReference>
<evidence type="ECO:0000313" key="2">
    <source>
        <dbReference type="Proteomes" id="UP000294513"/>
    </source>
</evidence>
<accession>A0A4R5CF55</accession>
<dbReference type="Pfam" id="PF13692">
    <property type="entry name" value="Glyco_trans_1_4"/>
    <property type="match status" value="1"/>
</dbReference>